<gene>
    <name evidence="2" type="ordered locus">Selin_2370</name>
</gene>
<dbReference type="STRING" id="653733.Selin_2370"/>
<evidence type="ECO:0000313" key="2">
    <source>
        <dbReference type="EMBL" id="ADU67086.1"/>
    </source>
</evidence>
<keyword evidence="3" id="KW-1185">Reference proteome</keyword>
<sequence length="419" mass="48706">MLKKLFGKRSQESVSPQILELFTRAVERNEPLDVFLGDTDAYDGYRKLGKEAPFRSSAMAELDSAEHILKIEYVFPRTPVFRSNPIMLFFSVDGVMFYCSTTIAAVDRENDIISVHLPTKVHRNERRKVFRVRISQYNIRCSLKNISKTELAHSQGQVKAFDYDGKAYDISEGGLFFMSFATMTLDINDVVYLEFTLPGIDLLPRTSVKVLARVAHIKSFNRFCGLEFFTEKSKNVPYVSQYPYLVDSSLMQHFARFCRAANISNLESENLMERTQQPSAEATLQAAAQERRDVVIIGDRSSTYYNNEEFEQRYRKHYLSDEREILDFLEENEDCFVIFDNLVTAKERRCDFTWSAFIKTLRSKNLFHPVFVIDSDPMEKLKKQKLQEYKIFHCCRFDITNPADLLKQIRTLLPAVQKS</sequence>
<dbReference type="GO" id="GO:0035438">
    <property type="term" value="F:cyclic-di-GMP binding"/>
    <property type="evidence" value="ECO:0007669"/>
    <property type="project" value="InterPro"/>
</dbReference>
<protein>
    <recommendedName>
        <fullName evidence="1">PilZ domain-containing protein</fullName>
    </recommendedName>
</protein>
<name>E6W4L3_DESIS</name>
<dbReference type="HOGENOM" id="CLU_655107_0_0_0"/>
<dbReference type="EMBL" id="CP002432">
    <property type="protein sequence ID" value="ADU67086.1"/>
    <property type="molecule type" value="Genomic_DNA"/>
</dbReference>
<dbReference type="AlphaFoldDB" id="E6W4L3"/>
<accession>E6W4L3</accession>
<feature type="domain" description="PilZ" evidence="1">
    <location>
        <begin position="126"/>
        <end position="231"/>
    </location>
</feature>
<dbReference type="Pfam" id="PF07238">
    <property type="entry name" value="PilZ"/>
    <property type="match status" value="1"/>
</dbReference>
<dbReference type="InParanoid" id="E6W4L3"/>
<organism evidence="2 3">
    <name type="scientific">Desulfurispirillum indicum (strain ATCC BAA-1389 / DSM 22839 / S5)</name>
    <dbReference type="NCBI Taxonomy" id="653733"/>
    <lineage>
        <taxon>Bacteria</taxon>
        <taxon>Pseudomonadati</taxon>
        <taxon>Chrysiogenota</taxon>
        <taxon>Chrysiogenia</taxon>
        <taxon>Chrysiogenales</taxon>
        <taxon>Chrysiogenaceae</taxon>
        <taxon>Desulfurispirillum</taxon>
    </lineage>
</organism>
<dbReference type="InterPro" id="IPR009875">
    <property type="entry name" value="PilZ_domain"/>
</dbReference>
<dbReference type="Proteomes" id="UP000002572">
    <property type="component" value="Chromosome"/>
</dbReference>
<dbReference type="KEGG" id="din:Selin_2370"/>
<reference evidence="2 3" key="1">
    <citation type="submission" date="2010-12" db="EMBL/GenBank/DDBJ databases">
        <title>Complete sequence of Desulfurispirillum indicum S5.</title>
        <authorList>
            <consortium name="US DOE Joint Genome Institute"/>
            <person name="Lucas S."/>
            <person name="Copeland A."/>
            <person name="Lapidus A."/>
            <person name="Cheng J.-F."/>
            <person name="Goodwin L."/>
            <person name="Pitluck S."/>
            <person name="Chertkov O."/>
            <person name="Held B."/>
            <person name="Detter J.C."/>
            <person name="Han C."/>
            <person name="Tapia R."/>
            <person name="Land M."/>
            <person name="Hauser L."/>
            <person name="Kyrpides N."/>
            <person name="Ivanova N."/>
            <person name="Mikhailova N."/>
            <person name="Haggblom M."/>
            <person name="Rauschenbach I."/>
            <person name="Bini E."/>
            <person name="Woyke T."/>
        </authorList>
    </citation>
    <scope>NUCLEOTIDE SEQUENCE [LARGE SCALE GENOMIC DNA]</scope>
    <source>
        <strain evidence="3">ATCC BAA-1389 / DSM 22839 / S5</strain>
    </source>
</reference>
<dbReference type="OrthoDB" id="9823435at2"/>
<proteinExistence type="predicted"/>
<dbReference type="RefSeq" id="WP_013506959.1">
    <property type="nucleotide sequence ID" value="NC_014836.1"/>
</dbReference>
<evidence type="ECO:0000313" key="3">
    <source>
        <dbReference type="Proteomes" id="UP000002572"/>
    </source>
</evidence>
<evidence type="ECO:0000259" key="1">
    <source>
        <dbReference type="Pfam" id="PF07238"/>
    </source>
</evidence>